<accession>A0ABW9KLM9</accession>
<dbReference type="Proteomes" id="UP001634747">
    <property type="component" value="Unassembled WGS sequence"/>
</dbReference>
<proteinExistence type="predicted"/>
<reference evidence="2 3" key="1">
    <citation type="submission" date="2024-12" db="EMBL/GenBank/DDBJ databases">
        <authorList>
            <person name="Lee Y."/>
        </authorList>
    </citation>
    <scope>NUCLEOTIDE SEQUENCE [LARGE SCALE GENOMIC DNA]</scope>
    <source>
        <strain evidence="2 3">03SUJ4</strain>
    </source>
</reference>
<evidence type="ECO:0000313" key="3">
    <source>
        <dbReference type="Proteomes" id="UP001634747"/>
    </source>
</evidence>
<evidence type="ECO:0000256" key="1">
    <source>
        <dbReference type="SAM" id="SignalP"/>
    </source>
</evidence>
<protein>
    <submittedName>
        <fullName evidence="2">PEP-CTERM sorting domain-containing protein</fullName>
    </submittedName>
</protein>
<gene>
    <name evidence="2" type="ORF">ACK2TP_10715</name>
</gene>
<feature type="signal peptide" evidence="1">
    <location>
        <begin position="1"/>
        <end position="27"/>
    </location>
</feature>
<evidence type="ECO:0000313" key="2">
    <source>
        <dbReference type="EMBL" id="MFN2976233.1"/>
    </source>
</evidence>
<comment type="caution">
    <text evidence="2">The sequence shown here is derived from an EMBL/GenBank/DDBJ whole genome shotgun (WGS) entry which is preliminary data.</text>
</comment>
<organism evidence="2 3">
    <name type="scientific">Terriglobus aquaticus</name>
    <dbReference type="NCBI Taxonomy" id="940139"/>
    <lineage>
        <taxon>Bacteria</taxon>
        <taxon>Pseudomonadati</taxon>
        <taxon>Acidobacteriota</taxon>
        <taxon>Terriglobia</taxon>
        <taxon>Terriglobales</taxon>
        <taxon>Acidobacteriaceae</taxon>
        <taxon>Terriglobus</taxon>
    </lineage>
</organism>
<keyword evidence="1" id="KW-0732">Signal</keyword>
<sequence length="204" mass="20833">MRLPLRLGRLLGAAPLLLLAAALPAHAMPVTYTLSGLFSGSLNGLTFSDTPATFTLSGSDTSAVSTTDNAFFFNTAGDATFQLGSAAIARILSPTFGVESEYGAASFQDSVTSFAAGEFNELTSYNVLGEYGSTMGSFVSYGTQAQQTSAGALILTGAKGDVTFTVAAPALAAMPEPNSIVLTTTGLLGAAGALRRRLRLRATA</sequence>
<name>A0ABW9KLM9_9BACT</name>
<dbReference type="NCBIfam" id="TIGR02595">
    <property type="entry name" value="PEP_CTERM"/>
    <property type="match status" value="1"/>
</dbReference>
<dbReference type="InterPro" id="IPR013424">
    <property type="entry name" value="Ice-binding_C"/>
</dbReference>
<dbReference type="RefSeq" id="WP_263412280.1">
    <property type="nucleotide sequence ID" value="NZ_BAABBH010000001.1"/>
</dbReference>
<keyword evidence="3" id="KW-1185">Reference proteome</keyword>
<dbReference type="EMBL" id="JBJYXY010000001">
    <property type="protein sequence ID" value="MFN2976233.1"/>
    <property type="molecule type" value="Genomic_DNA"/>
</dbReference>
<feature type="chain" id="PRO_5045263402" evidence="1">
    <location>
        <begin position="28"/>
        <end position="204"/>
    </location>
</feature>